<evidence type="ECO:0000313" key="6">
    <source>
        <dbReference type="Proteomes" id="UP001308179"/>
    </source>
</evidence>
<dbReference type="Pfam" id="PF13637">
    <property type="entry name" value="Ank_4"/>
    <property type="match status" value="1"/>
</dbReference>
<feature type="repeat" description="ANK" evidence="3">
    <location>
        <begin position="199"/>
        <end position="231"/>
    </location>
</feature>
<evidence type="ECO:0000259" key="4">
    <source>
        <dbReference type="PROSITE" id="PS51382"/>
    </source>
</evidence>
<dbReference type="PROSITE" id="PS50088">
    <property type="entry name" value="ANK_REPEAT"/>
    <property type="match status" value="1"/>
</dbReference>
<dbReference type="Gene3D" id="1.25.40.20">
    <property type="entry name" value="Ankyrin repeat-containing domain"/>
    <property type="match status" value="1"/>
</dbReference>
<keyword evidence="1" id="KW-0677">Repeat</keyword>
<sequence>MFGNDLDKLQQFVEVNQTAFSKILKKWDKTSKSRTKELYLSRAVDVQPCFNRDVISDLSDQATTGLLELQAWAEGEKITYTPAVDLEGRVPPAGQDEEVETQVLQAVNAGNGGLVREWASRVISTDEAKERISRVFLNSISTANPDAQRILYETNAIDFNFADEINERNCVHEAAVSDKVDVLKAALAKGANIRAPDVYGRMPLHYACMHGHAEMIQILVAAAPDTVDAKDLDNFTPLIHGIVHAQATSVQAMLQLGAVVNPTGNNDHVPLDLA</sequence>
<keyword evidence="6" id="KW-1185">Reference proteome</keyword>
<gene>
    <name evidence="5" type="primary">PHO81_2</name>
    <name evidence="5" type="ORF">LTR32_007682</name>
</gene>
<proteinExistence type="predicted"/>
<evidence type="ECO:0000256" key="1">
    <source>
        <dbReference type="ARBA" id="ARBA00022737"/>
    </source>
</evidence>
<dbReference type="InterPro" id="IPR004331">
    <property type="entry name" value="SPX_dom"/>
</dbReference>
<dbReference type="PROSITE" id="PS50297">
    <property type="entry name" value="ANK_REP_REGION"/>
    <property type="match status" value="1"/>
</dbReference>
<dbReference type="EMBL" id="JAVRRR010001541">
    <property type="protein sequence ID" value="KAK5138906.1"/>
    <property type="molecule type" value="Genomic_DNA"/>
</dbReference>
<evidence type="ECO:0000256" key="2">
    <source>
        <dbReference type="ARBA" id="ARBA00023043"/>
    </source>
</evidence>
<organism evidence="5 6">
    <name type="scientific">Rachicladosporium monterosium</name>
    <dbReference type="NCBI Taxonomy" id="1507873"/>
    <lineage>
        <taxon>Eukaryota</taxon>
        <taxon>Fungi</taxon>
        <taxon>Dikarya</taxon>
        <taxon>Ascomycota</taxon>
        <taxon>Pezizomycotina</taxon>
        <taxon>Dothideomycetes</taxon>
        <taxon>Dothideomycetidae</taxon>
        <taxon>Cladosporiales</taxon>
        <taxon>Cladosporiaceae</taxon>
        <taxon>Rachicladosporium</taxon>
    </lineage>
</organism>
<feature type="non-terminal residue" evidence="5">
    <location>
        <position position="274"/>
    </location>
</feature>
<dbReference type="SUPFAM" id="SSF48403">
    <property type="entry name" value="Ankyrin repeat"/>
    <property type="match status" value="1"/>
</dbReference>
<dbReference type="InterPro" id="IPR002110">
    <property type="entry name" value="Ankyrin_rpt"/>
</dbReference>
<protein>
    <submittedName>
        <fullName evidence="5">Phosphate system positive regulatory protein pho81</fullName>
    </submittedName>
</protein>
<evidence type="ECO:0000313" key="5">
    <source>
        <dbReference type="EMBL" id="KAK5138906.1"/>
    </source>
</evidence>
<name>A0ABR0KVF4_9PEZI</name>
<dbReference type="PANTHER" id="PTHR24189">
    <property type="entry name" value="MYOTROPHIN"/>
    <property type="match status" value="1"/>
</dbReference>
<evidence type="ECO:0000256" key="3">
    <source>
        <dbReference type="PROSITE-ProRule" id="PRU00023"/>
    </source>
</evidence>
<dbReference type="PANTHER" id="PTHR24189:SF50">
    <property type="entry name" value="ANKYRIN REPEAT AND SOCS BOX PROTEIN 2"/>
    <property type="match status" value="1"/>
</dbReference>
<dbReference type="InterPro" id="IPR036770">
    <property type="entry name" value="Ankyrin_rpt-contain_sf"/>
</dbReference>
<keyword evidence="2 3" id="KW-0040">ANK repeat</keyword>
<dbReference type="Proteomes" id="UP001308179">
    <property type="component" value="Unassembled WGS sequence"/>
</dbReference>
<comment type="caution">
    <text evidence="5">The sequence shown here is derived from an EMBL/GenBank/DDBJ whole genome shotgun (WGS) entry which is preliminary data.</text>
</comment>
<dbReference type="InterPro" id="IPR050745">
    <property type="entry name" value="Multifunctional_regulatory"/>
</dbReference>
<accession>A0ABR0KVF4</accession>
<feature type="domain" description="SPX" evidence="4">
    <location>
        <begin position="1"/>
        <end position="41"/>
    </location>
</feature>
<dbReference type="Pfam" id="PF03105">
    <property type="entry name" value="SPX"/>
    <property type="match status" value="1"/>
</dbReference>
<reference evidence="5 6" key="1">
    <citation type="submission" date="2023-08" db="EMBL/GenBank/DDBJ databases">
        <title>Black Yeasts Isolated from many extreme environments.</title>
        <authorList>
            <person name="Coleine C."/>
            <person name="Stajich J.E."/>
            <person name="Selbmann L."/>
        </authorList>
    </citation>
    <scope>NUCLEOTIDE SEQUENCE [LARGE SCALE GENOMIC DNA]</scope>
    <source>
        <strain evidence="5 6">CCFEE 5386</strain>
    </source>
</reference>
<dbReference type="PROSITE" id="PS51382">
    <property type="entry name" value="SPX"/>
    <property type="match status" value="1"/>
</dbReference>
<dbReference type="SMART" id="SM00248">
    <property type="entry name" value="ANK"/>
    <property type="match status" value="3"/>
</dbReference>